<dbReference type="EMBL" id="BEWI01000030">
    <property type="protein sequence ID" value="GAY20076.1"/>
    <property type="molecule type" value="Genomic_DNA"/>
</dbReference>
<proteinExistence type="predicted"/>
<dbReference type="AlphaFoldDB" id="A0A292ZAU9"/>
<sequence length="100" mass="11427">MICGNFTTTDHGFSGEIRFFGKREQVVLLPIEGQDNEKAPHFRIVAADDERIEFGAAWRKTSKEKRDYISFKLNPVVAQPVYLRLFESETVAGEYELLAS</sequence>
<dbReference type="Pfam" id="PF05284">
    <property type="entry name" value="DUF736"/>
    <property type="match status" value="1"/>
</dbReference>
<protein>
    <recommendedName>
        <fullName evidence="3">DUF736 domain-containing protein</fullName>
    </recommendedName>
</protein>
<evidence type="ECO:0000313" key="2">
    <source>
        <dbReference type="Proteomes" id="UP000221538"/>
    </source>
</evidence>
<organism evidence="1 2">
    <name type="scientific">Sphingobium fuliginis (strain ATCC 27551)</name>
    <dbReference type="NCBI Taxonomy" id="336203"/>
    <lineage>
        <taxon>Bacteria</taxon>
        <taxon>Pseudomonadati</taxon>
        <taxon>Pseudomonadota</taxon>
        <taxon>Alphaproteobacteria</taxon>
        <taxon>Sphingomonadales</taxon>
        <taxon>Sphingomonadaceae</taxon>
        <taxon>Sphingobium</taxon>
    </lineage>
</organism>
<dbReference type="Proteomes" id="UP000221538">
    <property type="component" value="Unassembled WGS sequence"/>
</dbReference>
<name>A0A292ZAU9_SPHSA</name>
<evidence type="ECO:0000313" key="1">
    <source>
        <dbReference type="EMBL" id="GAY20076.1"/>
    </source>
</evidence>
<evidence type="ECO:0008006" key="3">
    <source>
        <dbReference type="Google" id="ProtNLM"/>
    </source>
</evidence>
<accession>A0A292ZAU9</accession>
<dbReference type="RefSeq" id="WP_012049860.1">
    <property type="nucleotide sequence ID" value="NZ_BEWI01000030.1"/>
</dbReference>
<reference evidence="1 2" key="1">
    <citation type="journal article" date="2013" name="Biodegradation">
        <title>Occurrence of 4-tert-butylphenol (4-t-BP) biodegradation in an aquatic sample caused by the presence of Spirodela polyrrhiza and isolation of a 4-t-BP-utilizing bacterium.</title>
        <authorList>
            <person name="Ogata Y."/>
            <person name="Toyama T."/>
            <person name="Yu N."/>
            <person name="Wang X."/>
            <person name="Sei K."/>
            <person name="Ike M."/>
        </authorList>
    </citation>
    <scope>NUCLEOTIDE SEQUENCE [LARGE SCALE GENOMIC DNA]</scope>
    <source>
        <strain evidence="1 2">OMI</strain>
    </source>
</reference>
<dbReference type="InterPro" id="IPR007948">
    <property type="entry name" value="DUF736"/>
</dbReference>
<gene>
    <name evidence="1" type="ORF">SFOMI_0598</name>
</gene>
<reference evidence="1 2" key="2">
    <citation type="journal article" date="2013" name="Environ. Sci. Technol.">
        <title>The 4-tert-butylphenol-utilizing bacterium Sphingobium fuliginis OMI can degrade bisphenols via phenolic ring hydroxylation and meta-cleavage pathway.</title>
        <authorList>
            <person name="Ogata Y."/>
            <person name="Goda S."/>
            <person name="Toyama T."/>
            <person name="Sei K."/>
            <person name="Ike M."/>
        </authorList>
    </citation>
    <scope>NUCLEOTIDE SEQUENCE [LARGE SCALE GENOMIC DNA]</scope>
    <source>
        <strain evidence="1 2">OMI</strain>
    </source>
</reference>
<comment type="caution">
    <text evidence="1">The sequence shown here is derived from an EMBL/GenBank/DDBJ whole genome shotgun (WGS) entry which is preliminary data.</text>
</comment>